<feature type="region of interest" description="Disordered" evidence="1">
    <location>
        <begin position="209"/>
        <end position="234"/>
    </location>
</feature>
<evidence type="ECO:0000313" key="3">
    <source>
        <dbReference type="EMBL" id="UTI65897.1"/>
    </source>
</evidence>
<dbReference type="Pfam" id="PF16976">
    <property type="entry name" value="RcpC"/>
    <property type="match status" value="1"/>
</dbReference>
<dbReference type="EMBL" id="CP098502">
    <property type="protein sequence ID" value="UTI65897.1"/>
    <property type="molecule type" value="Genomic_DNA"/>
</dbReference>
<dbReference type="InterPro" id="IPR031571">
    <property type="entry name" value="RcpC_dom"/>
</dbReference>
<dbReference type="RefSeq" id="WP_254572575.1">
    <property type="nucleotide sequence ID" value="NZ_CP098502.1"/>
</dbReference>
<dbReference type="Pfam" id="PF08666">
    <property type="entry name" value="SAF"/>
    <property type="match status" value="1"/>
</dbReference>
<dbReference type="InterPro" id="IPR013974">
    <property type="entry name" value="SAF"/>
</dbReference>
<dbReference type="SMART" id="SM00858">
    <property type="entry name" value="SAF"/>
    <property type="match status" value="1"/>
</dbReference>
<protein>
    <submittedName>
        <fullName evidence="3">Flp pilus assembly protein CpaB</fullName>
    </submittedName>
</protein>
<evidence type="ECO:0000259" key="2">
    <source>
        <dbReference type="SMART" id="SM00858"/>
    </source>
</evidence>
<accession>A0ABY5DYF4</accession>
<keyword evidence="4" id="KW-1185">Reference proteome</keyword>
<feature type="domain" description="SAF" evidence="2">
    <location>
        <begin position="32"/>
        <end position="98"/>
    </location>
</feature>
<proteinExistence type="predicted"/>
<gene>
    <name evidence="3" type="primary">cpaB</name>
    <name evidence="3" type="ORF">NBH00_06705</name>
</gene>
<sequence>MAAAIAAALAAGALAVYLNHYKKDVRDGVLPTQVLIADRLIPKGTSGDAIASNRFFRPATLAEDAVKSAALTDAAALTGKTATRDIYPGQQLTSADFQSGADPLRGRLTGDERALAVPVDQAHGLIGSVRRGDFVDVYGSFSGGNAGRGVLRTIAQNVLVLKAPSGNGNNNTNNTQSVILRLTDNQSTRLAYAADNGKIWFALRPPVGSESSDLPAITDQSVAGPQASGPIGTP</sequence>
<organism evidence="3 4">
    <name type="scientific">Paraconexibacter antarcticus</name>
    <dbReference type="NCBI Taxonomy" id="2949664"/>
    <lineage>
        <taxon>Bacteria</taxon>
        <taxon>Bacillati</taxon>
        <taxon>Actinomycetota</taxon>
        <taxon>Thermoleophilia</taxon>
        <taxon>Solirubrobacterales</taxon>
        <taxon>Paraconexibacteraceae</taxon>
        <taxon>Paraconexibacter</taxon>
    </lineage>
</organism>
<dbReference type="InterPro" id="IPR017592">
    <property type="entry name" value="Pilus_assmbl_Flp-typ_CpaB"/>
</dbReference>
<name>A0ABY5DYF4_9ACTN</name>
<dbReference type="Proteomes" id="UP001056035">
    <property type="component" value="Chromosome"/>
</dbReference>
<evidence type="ECO:0000313" key="4">
    <source>
        <dbReference type="Proteomes" id="UP001056035"/>
    </source>
</evidence>
<dbReference type="NCBIfam" id="TIGR03177">
    <property type="entry name" value="pilus_cpaB"/>
    <property type="match status" value="1"/>
</dbReference>
<evidence type="ECO:0000256" key="1">
    <source>
        <dbReference type="SAM" id="MobiDB-lite"/>
    </source>
</evidence>
<reference evidence="3 4" key="1">
    <citation type="submission" date="2022-06" db="EMBL/GenBank/DDBJ databases">
        <title>Paraconexibacter antarcticus.</title>
        <authorList>
            <person name="Kim C.S."/>
        </authorList>
    </citation>
    <scope>NUCLEOTIDE SEQUENCE [LARGE SCALE GENOMIC DNA]</scope>
    <source>
        <strain evidence="3 4">02-257</strain>
    </source>
</reference>